<proteinExistence type="evidence at transcript level"/>
<dbReference type="EMBL" id="BT035796">
    <property type="protein sequence ID" value="ACF80801.1"/>
    <property type="molecule type" value="mRNA"/>
</dbReference>
<organism evidence="1">
    <name type="scientific">Zea mays</name>
    <name type="common">Maize</name>
    <dbReference type="NCBI Taxonomy" id="4577"/>
    <lineage>
        <taxon>Eukaryota</taxon>
        <taxon>Viridiplantae</taxon>
        <taxon>Streptophyta</taxon>
        <taxon>Embryophyta</taxon>
        <taxon>Tracheophyta</taxon>
        <taxon>Spermatophyta</taxon>
        <taxon>Magnoliopsida</taxon>
        <taxon>Liliopsida</taxon>
        <taxon>Poales</taxon>
        <taxon>Poaceae</taxon>
        <taxon>PACMAD clade</taxon>
        <taxon>Panicoideae</taxon>
        <taxon>Andropogonodae</taxon>
        <taxon>Andropogoneae</taxon>
        <taxon>Tripsacinae</taxon>
        <taxon>Zea</taxon>
    </lineage>
</organism>
<name>B4FFA8_MAIZE</name>
<sequence length="63" mass="7280">MMRRGRPLCTRSAFRDKCLELARLVHHLLLFMSQVSSYLNVAALRVLMQRCLCLHLTPATVHT</sequence>
<accession>B4FFA8</accession>
<reference evidence="1" key="1">
    <citation type="journal article" date="2009" name="PLoS Genet.">
        <title>Sequencing, mapping, and analysis of 27,455 maize full-length cDNAs.</title>
        <authorList>
            <person name="Soderlund C."/>
            <person name="Descour A."/>
            <person name="Kudrna D."/>
            <person name="Bomhoff M."/>
            <person name="Boyd L."/>
            <person name="Currie J."/>
            <person name="Angelova A."/>
            <person name="Collura K."/>
            <person name="Wissotski M."/>
            <person name="Ashley E."/>
            <person name="Morrow D."/>
            <person name="Fernandes J."/>
            <person name="Walbot V."/>
            <person name="Yu Y."/>
        </authorList>
    </citation>
    <scope>NUCLEOTIDE SEQUENCE</scope>
    <source>
        <strain evidence="1">B73</strain>
    </source>
</reference>
<evidence type="ECO:0000313" key="1">
    <source>
        <dbReference type="EMBL" id="ACF80801.1"/>
    </source>
</evidence>
<protein>
    <submittedName>
        <fullName evidence="1">Uncharacterized protein</fullName>
    </submittedName>
</protein>
<dbReference type="AlphaFoldDB" id="B4FFA8"/>